<keyword evidence="1" id="KW-0813">Transport</keyword>
<evidence type="ECO:0000256" key="1">
    <source>
        <dbReference type="ARBA" id="ARBA00022448"/>
    </source>
</evidence>
<reference evidence="3 4" key="1">
    <citation type="journal article" date="2023" name="G3 (Bethesda)">
        <title>A chromosome-length genome assembly and annotation of blackberry (Rubus argutus, cv. 'Hillquist').</title>
        <authorList>
            <person name="Bruna T."/>
            <person name="Aryal R."/>
            <person name="Dudchenko O."/>
            <person name="Sargent D.J."/>
            <person name="Mead D."/>
            <person name="Buti M."/>
            <person name="Cavallini A."/>
            <person name="Hytonen T."/>
            <person name="Andres J."/>
            <person name="Pham M."/>
            <person name="Weisz D."/>
            <person name="Mascagni F."/>
            <person name="Usai G."/>
            <person name="Natali L."/>
            <person name="Bassil N."/>
            <person name="Fernandez G.E."/>
            <person name="Lomsadze A."/>
            <person name="Armour M."/>
            <person name="Olukolu B."/>
            <person name="Poorten T."/>
            <person name="Britton C."/>
            <person name="Davik J."/>
            <person name="Ashrafi H."/>
            <person name="Aiden E.L."/>
            <person name="Borodovsky M."/>
            <person name="Worthington M."/>
        </authorList>
    </citation>
    <scope>NUCLEOTIDE SEQUENCE [LARGE SCALE GENOMIC DNA]</scope>
    <source>
        <strain evidence="3">PI 553951</strain>
    </source>
</reference>
<dbReference type="EMBL" id="JBEDUW010000006">
    <property type="protein sequence ID" value="KAK9921472.1"/>
    <property type="molecule type" value="Genomic_DNA"/>
</dbReference>
<name>A0AAW1W9N9_RUBAR</name>
<protein>
    <submittedName>
        <fullName evidence="3">Uncharacterized protein</fullName>
    </submittedName>
</protein>
<dbReference type="PANTHER" id="PTHR23316">
    <property type="entry name" value="IMPORTIN ALPHA"/>
    <property type="match status" value="1"/>
</dbReference>
<comment type="caution">
    <text evidence="3">The sequence shown here is derived from an EMBL/GenBank/DDBJ whole genome shotgun (WGS) entry which is preliminary data.</text>
</comment>
<gene>
    <name evidence="3" type="ORF">M0R45_029981</name>
</gene>
<keyword evidence="2" id="KW-0653">Protein transport</keyword>
<evidence type="ECO:0000313" key="4">
    <source>
        <dbReference type="Proteomes" id="UP001457282"/>
    </source>
</evidence>
<dbReference type="Proteomes" id="UP001457282">
    <property type="component" value="Unassembled WGS sequence"/>
</dbReference>
<organism evidence="3 4">
    <name type="scientific">Rubus argutus</name>
    <name type="common">Southern blackberry</name>
    <dbReference type="NCBI Taxonomy" id="59490"/>
    <lineage>
        <taxon>Eukaryota</taxon>
        <taxon>Viridiplantae</taxon>
        <taxon>Streptophyta</taxon>
        <taxon>Embryophyta</taxon>
        <taxon>Tracheophyta</taxon>
        <taxon>Spermatophyta</taxon>
        <taxon>Magnoliopsida</taxon>
        <taxon>eudicotyledons</taxon>
        <taxon>Gunneridae</taxon>
        <taxon>Pentapetalae</taxon>
        <taxon>rosids</taxon>
        <taxon>fabids</taxon>
        <taxon>Rosales</taxon>
        <taxon>Rosaceae</taxon>
        <taxon>Rosoideae</taxon>
        <taxon>Rosoideae incertae sedis</taxon>
        <taxon>Rubus</taxon>
    </lineage>
</organism>
<proteinExistence type="predicted"/>
<dbReference type="GO" id="GO:0015031">
    <property type="term" value="P:protein transport"/>
    <property type="evidence" value="ECO:0007669"/>
    <property type="project" value="UniProtKB-KW"/>
</dbReference>
<dbReference type="InterPro" id="IPR011989">
    <property type="entry name" value="ARM-like"/>
</dbReference>
<sequence>MFSLLRTSLGSPVRRSRESAFAMLPLVHKQAIPSRCGVGYTAPFEQAKRILPDPRSDHEAAVHADRQLLNFSGLLFRNDRHVIDLQTLEHLRSMVARFWIEESTLQLEATTQFMKLLSNERSLAIEEVIQSVVVPRFVEFLMRKDFPQL</sequence>
<keyword evidence="4" id="KW-1185">Reference proteome</keyword>
<accession>A0AAW1W9N9</accession>
<evidence type="ECO:0000256" key="2">
    <source>
        <dbReference type="ARBA" id="ARBA00022927"/>
    </source>
</evidence>
<evidence type="ECO:0000313" key="3">
    <source>
        <dbReference type="EMBL" id="KAK9921472.1"/>
    </source>
</evidence>
<dbReference type="AlphaFoldDB" id="A0AAW1W9N9"/>
<dbReference type="Gene3D" id="1.25.10.10">
    <property type="entry name" value="Leucine-rich Repeat Variant"/>
    <property type="match status" value="1"/>
</dbReference>